<reference evidence="1 2" key="1">
    <citation type="journal article" date="2021" name="Elife">
        <title>Chloroplast acquisition without the gene transfer in kleptoplastic sea slugs, Plakobranchus ocellatus.</title>
        <authorList>
            <person name="Maeda T."/>
            <person name="Takahashi S."/>
            <person name="Yoshida T."/>
            <person name="Shimamura S."/>
            <person name="Takaki Y."/>
            <person name="Nagai Y."/>
            <person name="Toyoda A."/>
            <person name="Suzuki Y."/>
            <person name="Arimoto A."/>
            <person name="Ishii H."/>
            <person name="Satoh N."/>
            <person name="Nishiyama T."/>
            <person name="Hasebe M."/>
            <person name="Maruyama T."/>
            <person name="Minagawa J."/>
            <person name="Obokata J."/>
            <person name="Shigenobu S."/>
        </authorList>
    </citation>
    <scope>NUCLEOTIDE SEQUENCE [LARGE SCALE GENOMIC DNA]</scope>
</reference>
<proteinExistence type="predicted"/>
<evidence type="ECO:0000313" key="1">
    <source>
        <dbReference type="EMBL" id="GFO49920.1"/>
    </source>
</evidence>
<evidence type="ECO:0000313" key="2">
    <source>
        <dbReference type="Proteomes" id="UP000735302"/>
    </source>
</evidence>
<dbReference type="EMBL" id="BLXT01008548">
    <property type="protein sequence ID" value="GFO49920.1"/>
    <property type="molecule type" value="Genomic_DNA"/>
</dbReference>
<sequence length="137" mass="15341">MDTDPSSLLIKVTSPRPESDALQHTHTHKHTHTPSLTPCSVLLSRTSFKSAAKDSSNFGSTLVSRYRLQFIIALRPSKLNEMIHGYRFFLLTRFGEAIQIHVSTCCYLWPNLVCPLLSGPVSKELVNTDRVISTESL</sequence>
<protein>
    <submittedName>
        <fullName evidence="1">Uncharacterized protein</fullName>
    </submittedName>
</protein>
<gene>
    <name evidence="1" type="ORF">PoB_007642500</name>
</gene>
<name>A0AAV4E0R2_9GAST</name>
<dbReference type="AlphaFoldDB" id="A0AAV4E0R2"/>
<comment type="caution">
    <text evidence="1">The sequence shown here is derived from an EMBL/GenBank/DDBJ whole genome shotgun (WGS) entry which is preliminary data.</text>
</comment>
<organism evidence="1 2">
    <name type="scientific">Plakobranchus ocellatus</name>
    <dbReference type="NCBI Taxonomy" id="259542"/>
    <lineage>
        <taxon>Eukaryota</taxon>
        <taxon>Metazoa</taxon>
        <taxon>Spiralia</taxon>
        <taxon>Lophotrochozoa</taxon>
        <taxon>Mollusca</taxon>
        <taxon>Gastropoda</taxon>
        <taxon>Heterobranchia</taxon>
        <taxon>Euthyneura</taxon>
        <taxon>Panpulmonata</taxon>
        <taxon>Sacoglossa</taxon>
        <taxon>Placobranchoidea</taxon>
        <taxon>Plakobranchidae</taxon>
        <taxon>Plakobranchus</taxon>
    </lineage>
</organism>
<accession>A0AAV4E0R2</accession>
<keyword evidence="2" id="KW-1185">Reference proteome</keyword>
<dbReference type="Proteomes" id="UP000735302">
    <property type="component" value="Unassembled WGS sequence"/>
</dbReference>